<protein>
    <submittedName>
        <fullName evidence="1">Uncharacterized protein</fullName>
    </submittedName>
</protein>
<evidence type="ECO:0000313" key="1">
    <source>
        <dbReference type="EMBL" id="PJG58544.1"/>
    </source>
</evidence>
<accession>A0A2H9U3F8</accession>
<organism evidence="1 2">
    <name type="scientific">Aeromonas cavernicola</name>
    <dbReference type="NCBI Taxonomy" id="1006623"/>
    <lineage>
        <taxon>Bacteria</taxon>
        <taxon>Pseudomonadati</taxon>
        <taxon>Pseudomonadota</taxon>
        <taxon>Gammaproteobacteria</taxon>
        <taxon>Aeromonadales</taxon>
        <taxon>Aeromonadaceae</taxon>
        <taxon>Aeromonas</taxon>
    </lineage>
</organism>
<gene>
    <name evidence="1" type="ORF">CUC53_12240</name>
</gene>
<comment type="caution">
    <text evidence="1">The sequence shown here is derived from an EMBL/GenBank/DDBJ whole genome shotgun (WGS) entry which is preliminary data.</text>
</comment>
<dbReference type="Proteomes" id="UP000235861">
    <property type="component" value="Unassembled WGS sequence"/>
</dbReference>
<proteinExistence type="predicted"/>
<sequence>MMRIKPDALNAIFKNLGNSHHRLITTTQSDIITNGENRFLLLVQSTSCLRTFRNKKSAIESPFNGLPAHFLVKPNAGNLTSILSYRANGHLLLAIR</sequence>
<evidence type="ECO:0000313" key="2">
    <source>
        <dbReference type="Proteomes" id="UP000235861"/>
    </source>
</evidence>
<name>A0A2H9U3F8_9GAMM</name>
<reference evidence="1 2" key="1">
    <citation type="submission" date="2017-11" db="EMBL/GenBank/DDBJ databases">
        <title>Draft genome sequence of environmental isolate Aeromonas cavernicola sp. nov. MDC 2508.</title>
        <authorList>
            <person name="Colston S.M."/>
            <person name="Navarro A."/>
            <person name="Martinez-Murcia A.J."/>
            <person name="Graf J."/>
        </authorList>
    </citation>
    <scope>NUCLEOTIDE SEQUENCE [LARGE SCALE GENOMIC DNA]</scope>
    <source>
        <strain evidence="1 2">MDC 2508</strain>
    </source>
</reference>
<dbReference type="AlphaFoldDB" id="A0A2H9U3F8"/>
<dbReference type="EMBL" id="PGGC01000102">
    <property type="protein sequence ID" value="PJG58544.1"/>
    <property type="molecule type" value="Genomic_DNA"/>
</dbReference>
<keyword evidence="2" id="KW-1185">Reference proteome</keyword>